<dbReference type="Gene3D" id="3.30.505.20">
    <property type="match status" value="1"/>
</dbReference>
<organism evidence="4 5">
    <name type="scientific">Streptomyces mangrovisoli</name>
    <dbReference type="NCBI Taxonomy" id="1428628"/>
    <lineage>
        <taxon>Bacteria</taxon>
        <taxon>Bacillati</taxon>
        <taxon>Actinomycetota</taxon>
        <taxon>Actinomycetes</taxon>
        <taxon>Kitasatosporales</taxon>
        <taxon>Streptomycetaceae</taxon>
        <taxon>Streptomyces</taxon>
    </lineage>
</organism>
<dbReference type="InterPro" id="IPR025711">
    <property type="entry name" value="PepSY"/>
</dbReference>
<evidence type="ECO:0000256" key="1">
    <source>
        <dbReference type="SAM" id="MobiDB-lite"/>
    </source>
</evidence>
<feature type="signal peptide" evidence="2">
    <location>
        <begin position="1"/>
        <end position="28"/>
    </location>
</feature>
<gene>
    <name evidence="4" type="ORF">WN71_033225</name>
</gene>
<dbReference type="Proteomes" id="UP000034196">
    <property type="component" value="Unassembled WGS sequence"/>
</dbReference>
<feature type="domain" description="PepSY" evidence="3">
    <location>
        <begin position="67"/>
        <end position="120"/>
    </location>
</feature>
<reference evidence="4" key="1">
    <citation type="submission" date="2016-10" db="EMBL/GenBank/DDBJ databases">
        <title>Genome sequence of Streptomyces mangrovisoli MUSC 149.</title>
        <authorList>
            <person name="Lee L.-H."/>
            <person name="Ser H.-L."/>
        </authorList>
    </citation>
    <scope>NUCLEOTIDE SEQUENCE [LARGE SCALE GENOMIC DNA]</scope>
    <source>
        <strain evidence="4">MUSC 149</strain>
    </source>
</reference>
<sequence length="196" mass="20308">MKRTASISTVLVAAVLIGGTGYSALATADTDRHGSGPEDRPSATASAAPTASPSSPSPSSSSSSASLTAAQAAAAARKPYPGTVTEVERGGDHPGYWEVHITGADHVRREVLVDIRTGAVHLDRHGDDDRLEAGDDRGGSTDAVDDRTSDDHGVHAGDDHPKATDDHPGDDGGHDRGQDRTQDRDRNRGGHADDDH</sequence>
<dbReference type="EMBL" id="LAVA02000097">
    <property type="protein sequence ID" value="OIJ63677.1"/>
    <property type="molecule type" value="Genomic_DNA"/>
</dbReference>
<accession>A0A1J4NR01</accession>
<dbReference type="STRING" id="1428628.WN71_033225"/>
<dbReference type="Pfam" id="PF03413">
    <property type="entry name" value="PepSY"/>
    <property type="match status" value="1"/>
</dbReference>
<protein>
    <recommendedName>
        <fullName evidence="3">PepSY domain-containing protein</fullName>
    </recommendedName>
</protein>
<dbReference type="AlphaFoldDB" id="A0A1J4NR01"/>
<feature type="chain" id="PRO_5009631108" description="PepSY domain-containing protein" evidence="2">
    <location>
        <begin position="29"/>
        <end position="196"/>
    </location>
</feature>
<feature type="compositionally biased region" description="Low complexity" evidence="1">
    <location>
        <begin position="42"/>
        <end position="76"/>
    </location>
</feature>
<feature type="compositionally biased region" description="Basic and acidic residues" evidence="1">
    <location>
        <begin position="29"/>
        <end position="41"/>
    </location>
</feature>
<evidence type="ECO:0000256" key="2">
    <source>
        <dbReference type="SAM" id="SignalP"/>
    </source>
</evidence>
<feature type="region of interest" description="Disordered" evidence="1">
    <location>
        <begin position="125"/>
        <end position="196"/>
    </location>
</feature>
<evidence type="ECO:0000313" key="4">
    <source>
        <dbReference type="EMBL" id="OIJ63677.1"/>
    </source>
</evidence>
<feature type="region of interest" description="Disordered" evidence="1">
    <location>
        <begin position="26"/>
        <end position="95"/>
    </location>
</feature>
<evidence type="ECO:0000313" key="5">
    <source>
        <dbReference type="Proteomes" id="UP000034196"/>
    </source>
</evidence>
<comment type="caution">
    <text evidence="4">The sequence shown here is derived from an EMBL/GenBank/DDBJ whole genome shotgun (WGS) entry which is preliminary data.</text>
</comment>
<name>A0A1J4NR01_9ACTN</name>
<keyword evidence="5" id="KW-1185">Reference proteome</keyword>
<keyword evidence="2" id="KW-0732">Signal</keyword>
<proteinExistence type="predicted"/>
<dbReference type="RefSeq" id="WP_052742908.1">
    <property type="nucleotide sequence ID" value="NZ_LAVA02000097.1"/>
</dbReference>
<evidence type="ECO:0000259" key="3">
    <source>
        <dbReference type="Pfam" id="PF03413"/>
    </source>
</evidence>